<dbReference type="Proteomes" id="UP000823388">
    <property type="component" value="Chromosome 6N"/>
</dbReference>
<dbReference type="AlphaFoldDB" id="A0A8T0R0S7"/>
<dbReference type="InterPro" id="IPR011676">
    <property type="entry name" value="DUF1618"/>
</dbReference>
<protein>
    <recommendedName>
        <fullName evidence="2">DUF1618 domain-containing protein</fullName>
    </recommendedName>
</protein>
<proteinExistence type="predicted"/>
<dbReference type="PANTHER" id="PTHR33086">
    <property type="entry name" value="OS05G0468200 PROTEIN-RELATED"/>
    <property type="match status" value="1"/>
</dbReference>
<feature type="region of interest" description="Disordered" evidence="1">
    <location>
        <begin position="1"/>
        <end position="28"/>
    </location>
</feature>
<reference evidence="3" key="1">
    <citation type="submission" date="2020-05" db="EMBL/GenBank/DDBJ databases">
        <title>WGS assembly of Panicum virgatum.</title>
        <authorList>
            <person name="Lovell J.T."/>
            <person name="Jenkins J."/>
            <person name="Shu S."/>
            <person name="Juenger T.E."/>
            <person name="Schmutz J."/>
        </authorList>
    </citation>
    <scope>NUCLEOTIDE SEQUENCE</scope>
    <source>
        <strain evidence="3">AP13</strain>
    </source>
</reference>
<accession>A0A8T0R0S7</accession>
<sequence length="449" mass="49508">MASEAAESSRAREEAAEREASGDAARQPQRSWVALASIPVVVYGANDARAEALAPGVADLLLELHDPPRASYLVLPERLAPDPRRREPNNFAYIIAAAPGRLLFMASQMATQRRSVADPDYFLCDASDGTAARLPAVPANFPIMPFPRRTMGLIADPRSPGHCMIAQLHPADEAAMKRHDALLCFSTATGQWSVKQLASAPDHEPWGAHGAIAHGGLLWWVDIAYGMLFCDPFDDHPRLRLVPLPTGCEMHGLGNRVRPTILMDQRRLIRPSQGMLRYVEIQGLSYDHAGVDDPAVTMWTLVDPEGRHPWRFEFEASFADIWAHDSYIAAGLPQGKVPKLALVDPNNHGVVYFFQDTALFGFDVRARRVVACEECFVDRVFQDPLFQYSRFIDAWEQVRGDSPASSDGGSGTKGPEHEEESDGTTETASLLSQLEAITLRARRSEAFDV</sequence>
<dbReference type="EMBL" id="CM029048">
    <property type="protein sequence ID" value="KAG2578739.1"/>
    <property type="molecule type" value="Genomic_DNA"/>
</dbReference>
<dbReference type="OrthoDB" id="667586at2759"/>
<feature type="region of interest" description="Disordered" evidence="1">
    <location>
        <begin position="399"/>
        <end position="431"/>
    </location>
</feature>
<gene>
    <name evidence="3" type="ORF">PVAP13_6NG114906</name>
</gene>
<dbReference type="Pfam" id="PF07762">
    <property type="entry name" value="DUF1618"/>
    <property type="match status" value="1"/>
</dbReference>
<evidence type="ECO:0000259" key="2">
    <source>
        <dbReference type="Pfam" id="PF07762"/>
    </source>
</evidence>
<dbReference type="PANTHER" id="PTHR33086:SF58">
    <property type="entry name" value="DUF1618 DOMAIN-CONTAINING PROTEIN"/>
    <property type="match status" value="1"/>
</dbReference>
<keyword evidence="4" id="KW-1185">Reference proteome</keyword>
<feature type="compositionally biased region" description="Basic and acidic residues" evidence="1">
    <location>
        <begin position="7"/>
        <end position="21"/>
    </location>
</feature>
<evidence type="ECO:0000313" key="3">
    <source>
        <dbReference type="EMBL" id="KAG2578739.1"/>
    </source>
</evidence>
<feature type="domain" description="DUF1618" evidence="2">
    <location>
        <begin position="220"/>
        <end position="352"/>
    </location>
</feature>
<evidence type="ECO:0000256" key="1">
    <source>
        <dbReference type="SAM" id="MobiDB-lite"/>
    </source>
</evidence>
<comment type="caution">
    <text evidence="3">The sequence shown here is derived from an EMBL/GenBank/DDBJ whole genome shotgun (WGS) entry which is preliminary data.</text>
</comment>
<name>A0A8T0R0S7_PANVG</name>
<evidence type="ECO:0000313" key="4">
    <source>
        <dbReference type="Proteomes" id="UP000823388"/>
    </source>
</evidence>
<organism evidence="3 4">
    <name type="scientific">Panicum virgatum</name>
    <name type="common">Blackwell switchgrass</name>
    <dbReference type="NCBI Taxonomy" id="38727"/>
    <lineage>
        <taxon>Eukaryota</taxon>
        <taxon>Viridiplantae</taxon>
        <taxon>Streptophyta</taxon>
        <taxon>Embryophyta</taxon>
        <taxon>Tracheophyta</taxon>
        <taxon>Spermatophyta</taxon>
        <taxon>Magnoliopsida</taxon>
        <taxon>Liliopsida</taxon>
        <taxon>Poales</taxon>
        <taxon>Poaceae</taxon>
        <taxon>PACMAD clade</taxon>
        <taxon>Panicoideae</taxon>
        <taxon>Panicodae</taxon>
        <taxon>Paniceae</taxon>
        <taxon>Panicinae</taxon>
        <taxon>Panicum</taxon>
        <taxon>Panicum sect. Hiantes</taxon>
    </lineage>
</organism>